<protein>
    <submittedName>
        <fullName evidence="3">Uncharacterized protein</fullName>
    </submittedName>
</protein>
<comment type="caution">
    <text evidence="3">The sequence shown here is derived from an EMBL/GenBank/DDBJ whole genome shotgun (WGS) entry which is preliminary data.</text>
</comment>
<keyword evidence="2" id="KW-1133">Transmembrane helix</keyword>
<feature type="compositionally biased region" description="Basic residues" evidence="1">
    <location>
        <begin position="151"/>
        <end position="164"/>
    </location>
</feature>
<proteinExistence type="predicted"/>
<dbReference type="Proteomes" id="UP000499080">
    <property type="component" value="Unassembled WGS sequence"/>
</dbReference>
<feature type="transmembrane region" description="Helical" evidence="2">
    <location>
        <begin position="114"/>
        <end position="137"/>
    </location>
</feature>
<gene>
    <name evidence="3" type="ORF">AVEN_140030_1</name>
</gene>
<evidence type="ECO:0000256" key="1">
    <source>
        <dbReference type="SAM" id="MobiDB-lite"/>
    </source>
</evidence>
<dbReference type="EMBL" id="BGPR01010901">
    <property type="protein sequence ID" value="GBN48632.1"/>
    <property type="molecule type" value="Genomic_DNA"/>
</dbReference>
<organism evidence="3 4">
    <name type="scientific">Araneus ventricosus</name>
    <name type="common">Orbweaver spider</name>
    <name type="synonym">Epeira ventricosa</name>
    <dbReference type="NCBI Taxonomy" id="182803"/>
    <lineage>
        <taxon>Eukaryota</taxon>
        <taxon>Metazoa</taxon>
        <taxon>Ecdysozoa</taxon>
        <taxon>Arthropoda</taxon>
        <taxon>Chelicerata</taxon>
        <taxon>Arachnida</taxon>
        <taxon>Araneae</taxon>
        <taxon>Araneomorphae</taxon>
        <taxon>Entelegynae</taxon>
        <taxon>Araneoidea</taxon>
        <taxon>Araneidae</taxon>
        <taxon>Araneus</taxon>
    </lineage>
</organism>
<evidence type="ECO:0000313" key="4">
    <source>
        <dbReference type="Proteomes" id="UP000499080"/>
    </source>
</evidence>
<keyword evidence="2" id="KW-0812">Transmembrane</keyword>
<name>A0A4Y2PC17_ARAVE</name>
<accession>A0A4Y2PC17</accession>
<evidence type="ECO:0000313" key="3">
    <source>
        <dbReference type="EMBL" id="GBN48632.1"/>
    </source>
</evidence>
<sequence>MIIKVPLSKKLIDTIQNGEEITLQIVLQPRVKTLKKYGGDLLIDILSRIKPTIYEKLEPFLNIPKILEILENNKFGAGIPSYSNIKKSSNKQFGGLFKVLDIFKKEQPKLFGGFLPFLIPILTSLGLGTASGAAGWLTKKALDKMTGSGKPKPKGFHLKKKTKNGKGVYHPREYPT</sequence>
<feature type="region of interest" description="Disordered" evidence="1">
    <location>
        <begin position="146"/>
        <end position="176"/>
    </location>
</feature>
<dbReference type="OrthoDB" id="10417459at2759"/>
<reference evidence="3 4" key="1">
    <citation type="journal article" date="2019" name="Sci. Rep.">
        <title>Orb-weaving spider Araneus ventricosus genome elucidates the spidroin gene catalogue.</title>
        <authorList>
            <person name="Kono N."/>
            <person name="Nakamura H."/>
            <person name="Ohtoshi R."/>
            <person name="Moran D.A.P."/>
            <person name="Shinohara A."/>
            <person name="Yoshida Y."/>
            <person name="Fujiwara M."/>
            <person name="Mori M."/>
            <person name="Tomita M."/>
            <person name="Arakawa K."/>
        </authorList>
    </citation>
    <scope>NUCLEOTIDE SEQUENCE [LARGE SCALE GENOMIC DNA]</scope>
</reference>
<keyword evidence="2" id="KW-0472">Membrane</keyword>
<keyword evidence="4" id="KW-1185">Reference proteome</keyword>
<dbReference type="AlphaFoldDB" id="A0A4Y2PC17"/>
<evidence type="ECO:0000256" key="2">
    <source>
        <dbReference type="SAM" id="Phobius"/>
    </source>
</evidence>